<dbReference type="SUPFAM" id="SSF111369">
    <property type="entry name" value="HlyD-like secretion proteins"/>
    <property type="match status" value="2"/>
</dbReference>
<dbReference type="InterPro" id="IPR058625">
    <property type="entry name" value="MdtA-like_BSH"/>
</dbReference>
<dbReference type="Pfam" id="PF25917">
    <property type="entry name" value="BSH_RND"/>
    <property type="match status" value="1"/>
</dbReference>
<comment type="subcellular location">
    <subcellularLocation>
        <location evidence="1">Cell envelope</location>
    </subcellularLocation>
</comment>
<evidence type="ECO:0000259" key="4">
    <source>
        <dbReference type="Pfam" id="PF25917"/>
    </source>
</evidence>
<keyword evidence="2" id="KW-0175">Coiled coil</keyword>
<dbReference type="Gene3D" id="2.40.50.100">
    <property type="match status" value="1"/>
</dbReference>
<name>A0A4V3DV88_9NEIS</name>
<protein>
    <submittedName>
        <fullName evidence="5">Membrane fusion protein (Multidrug efflux system)</fullName>
    </submittedName>
</protein>
<dbReference type="PANTHER" id="PTHR30386:SF19">
    <property type="entry name" value="MULTIDRUG EXPORT PROTEIN EMRA-RELATED"/>
    <property type="match status" value="1"/>
</dbReference>
<organism evidence="5 6">
    <name type="scientific">Paludibacterium purpuratum</name>
    <dbReference type="NCBI Taxonomy" id="1144873"/>
    <lineage>
        <taxon>Bacteria</taxon>
        <taxon>Pseudomonadati</taxon>
        <taxon>Pseudomonadota</taxon>
        <taxon>Betaproteobacteria</taxon>
        <taxon>Neisseriales</taxon>
        <taxon>Chromobacteriaceae</taxon>
        <taxon>Paludibacterium</taxon>
    </lineage>
</organism>
<evidence type="ECO:0000313" key="6">
    <source>
        <dbReference type="Proteomes" id="UP000295611"/>
    </source>
</evidence>
<gene>
    <name evidence="5" type="ORF">DFP86_106182</name>
</gene>
<feature type="transmembrane region" description="Helical" evidence="3">
    <location>
        <begin position="23"/>
        <end position="42"/>
    </location>
</feature>
<dbReference type="AlphaFoldDB" id="A0A4V3DV88"/>
<evidence type="ECO:0000313" key="5">
    <source>
        <dbReference type="EMBL" id="TDR80039.1"/>
    </source>
</evidence>
<evidence type="ECO:0000256" key="3">
    <source>
        <dbReference type="SAM" id="Phobius"/>
    </source>
</evidence>
<keyword evidence="3" id="KW-0472">Membrane</keyword>
<accession>A0A4V3DV88</accession>
<keyword evidence="6" id="KW-1185">Reference proteome</keyword>
<feature type="coiled-coil region" evidence="2">
    <location>
        <begin position="101"/>
        <end position="156"/>
    </location>
</feature>
<keyword evidence="3" id="KW-1133">Transmembrane helix</keyword>
<comment type="caution">
    <text evidence="5">The sequence shown here is derived from an EMBL/GenBank/DDBJ whole genome shotgun (WGS) entry which is preliminary data.</text>
</comment>
<feature type="domain" description="Multidrug resistance protein MdtA-like barrel-sandwich hybrid" evidence="4">
    <location>
        <begin position="61"/>
        <end position="275"/>
    </location>
</feature>
<evidence type="ECO:0000256" key="2">
    <source>
        <dbReference type="SAM" id="Coils"/>
    </source>
</evidence>
<dbReference type="OrthoDB" id="9811754at2"/>
<evidence type="ECO:0000256" key="1">
    <source>
        <dbReference type="ARBA" id="ARBA00004196"/>
    </source>
</evidence>
<keyword evidence="3" id="KW-0812">Transmembrane</keyword>
<dbReference type="GO" id="GO:0030313">
    <property type="term" value="C:cell envelope"/>
    <property type="evidence" value="ECO:0007669"/>
    <property type="project" value="UniProtKB-SubCell"/>
</dbReference>
<dbReference type="EMBL" id="SNZP01000006">
    <property type="protein sequence ID" value="TDR80039.1"/>
    <property type="molecule type" value="Genomic_DNA"/>
</dbReference>
<dbReference type="GO" id="GO:0055085">
    <property type="term" value="P:transmembrane transport"/>
    <property type="evidence" value="ECO:0007669"/>
    <property type="project" value="InterPro"/>
</dbReference>
<proteinExistence type="predicted"/>
<sequence length="377" mass="39874">MPQEHPTTAPQDGTAMKALRKKLFLALAATVALGAAAGYGYWRLVGSRYVGTDDAYVAADIAQVTAQTAGVVKTVPVEDTQVVKASDVLALLDDSDARIAVEAAAAELEQAKRRVRGYQATDSSLAAQTLARQSEVRRAVAQLAAAQSDAQRATAEWQRRQALAATGAVSVEELAKSQSAMVTAQTNLTAARAVAKQADATYSAAVGTRQANATLIDHASADDNPEVLLARAHWQKAQLDLARTVIRAPVDGVVARRQVQPGQYVQAGNLLLNVVPSRQVHVDANFMEGQLARVHVGQSVLLTSDRYGSAVRYHGYVEGFSGGTGAVFAVIPAQNATGNWIKVVQRLPVRIRLEVGELAAHPLQVGLSMTAAIDSRS</sequence>
<dbReference type="PANTHER" id="PTHR30386">
    <property type="entry name" value="MEMBRANE FUSION SUBUNIT OF EMRAB-TOLC MULTIDRUG EFFLUX PUMP"/>
    <property type="match status" value="1"/>
</dbReference>
<dbReference type="InterPro" id="IPR050739">
    <property type="entry name" value="MFP"/>
</dbReference>
<dbReference type="RefSeq" id="WP_133680362.1">
    <property type="nucleotide sequence ID" value="NZ_SNZP01000006.1"/>
</dbReference>
<dbReference type="Gene3D" id="2.40.30.170">
    <property type="match status" value="1"/>
</dbReference>
<dbReference type="Proteomes" id="UP000295611">
    <property type="component" value="Unassembled WGS sequence"/>
</dbReference>
<reference evidence="5 6" key="1">
    <citation type="submission" date="2019-03" db="EMBL/GenBank/DDBJ databases">
        <title>Genomic Encyclopedia of Type Strains, Phase III (KMG-III): the genomes of soil and plant-associated and newly described type strains.</title>
        <authorList>
            <person name="Whitman W."/>
        </authorList>
    </citation>
    <scope>NUCLEOTIDE SEQUENCE [LARGE SCALE GENOMIC DNA]</scope>
    <source>
        <strain evidence="5 6">CECT 8976</strain>
    </source>
</reference>